<reference evidence="5 6" key="1">
    <citation type="submission" date="2020-08" db="EMBL/GenBank/DDBJ databases">
        <title>Genome sequencing of Purple Non-Sulfur Bacteria from various extreme environments.</title>
        <authorList>
            <person name="Mayer M."/>
        </authorList>
    </citation>
    <scope>NUCLEOTIDE SEQUENCE [LARGE SCALE GENOMIC DNA]</scope>
    <source>
        <strain evidence="5 6">JA131</strain>
    </source>
</reference>
<dbReference type="InterPro" id="IPR008278">
    <property type="entry name" value="4-PPantetheinyl_Trfase_dom"/>
</dbReference>
<protein>
    <submittedName>
        <fullName evidence="5">4'-phosphopantetheinyl transferase</fullName>
        <ecNumber evidence="5">2.7.8.-</ecNumber>
    </submittedName>
</protein>
<feature type="domain" description="4'-phosphopantetheinyl transferase" evidence="4">
    <location>
        <begin position="156"/>
        <end position="231"/>
    </location>
</feature>
<dbReference type="GO" id="GO:0005829">
    <property type="term" value="C:cytosol"/>
    <property type="evidence" value="ECO:0007669"/>
    <property type="project" value="TreeGrafter"/>
</dbReference>
<sequence length="289" mass="31152">MSPDAWSDTPILDRPPRDLSGAGAGPGPEPESTPAPLTAALWTLRPEHGGGPALETLRAHLSPNEWFRVSSFRDPAHAWSSAATRALLRLMLARYHGGEPLDWHFRTEPGGRPHVDMTRPPFPLTEATRPRFSLSHTRGLAACLVSVGDWPPGAELGVDAEWTVRTVPALRLAERFFHPDEARALAALPRGPARQTLFMTLWTRKEAVLKALGLGIANHLGDIACLGDPARIAGPAAMIGAPEAWRLGSEDATPDHRLSWAAHTPLPAAPACPRAIVPPAHRSFIGWPS</sequence>
<dbReference type="InterPro" id="IPR050559">
    <property type="entry name" value="P-Pant_transferase_sf"/>
</dbReference>
<organism evidence="5 6">
    <name type="scientific">Roseospira visakhapatnamensis</name>
    <dbReference type="NCBI Taxonomy" id="390880"/>
    <lineage>
        <taxon>Bacteria</taxon>
        <taxon>Pseudomonadati</taxon>
        <taxon>Pseudomonadota</taxon>
        <taxon>Alphaproteobacteria</taxon>
        <taxon>Rhodospirillales</taxon>
        <taxon>Rhodospirillaceae</taxon>
        <taxon>Roseospira</taxon>
    </lineage>
</organism>
<dbReference type="EMBL" id="JACIGK010000016">
    <property type="protein sequence ID" value="MBB4266717.1"/>
    <property type="molecule type" value="Genomic_DNA"/>
</dbReference>
<evidence type="ECO:0000256" key="2">
    <source>
        <dbReference type="ARBA" id="ARBA00022679"/>
    </source>
</evidence>
<dbReference type="GO" id="GO:0008897">
    <property type="term" value="F:holo-[acyl-carrier-protein] synthase activity"/>
    <property type="evidence" value="ECO:0007669"/>
    <property type="project" value="InterPro"/>
</dbReference>
<gene>
    <name evidence="5" type="ORF">GGD89_002350</name>
</gene>
<evidence type="ECO:0000259" key="4">
    <source>
        <dbReference type="Pfam" id="PF01648"/>
    </source>
</evidence>
<dbReference type="AlphaFoldDB" id="A0A7W6WAP1"/>
<name>A0A7W6WAP1_9PROT</name>
<dbReference type="Gene3D" id="3.90.470.20">
    <property type="entry name" value="4'-phosphopantetheinyl transferase domain"/>
    <property type="match status" value="2"/>
</dbReference>
<accession>A0A7W6WAP1</accession>
<dbReference type="GO" id="GO:0019878">
    <property type="term" value="P:lysine biosynthetic process via aminoadipic acid"/>
    <property type="evidence" value="ECO:0007669"/>
    <property type="project" value="TreeGrafter"/>
</dbReference>
<dbReference type="GO" id="GO:0000287">
    <property type="term" value="F:magnesium ion binding"/>
    <property type="evidence" value="ECO:0007669"/>
    <property type="project" value="InterPro"/>
</dbReference>
<proteinExistence type="inferred from homology"/>
<comment type="caution">
    <text evidence="5">The sequence shown here is derived from an EMBL/GenBank/DDBJ whole genome shotgun (WGS) entry which is preliminary data.</text>
</comment>
<dbReference type="RefSeq" id="WP_184045408.1">
    <property type="nucleotide sequence ID" value="NZ_JACIGK010000016.1"/>
</dbReference>
<feature type="region of interest" description="Disordered" evidence="3">
    <location>
        <begin position="1"/>
        <end position="35"/>
    </location>
</feature>
<dbReference type="EC" id="2.7.8.-" evidence="5"/>
<evidence type="ECO:0000256" key="3">
    <source>
        <dbReference type="SAM" id="MobiDB-lite"/>
    </source>
</evidence>
<dbReference type="InterPro" id="IPR037143">
    <property type="entry name" value="4-PPantetheinyl_Trfase_dom_sf"/>
</dbReference>
<dbReference type="PANTHER" id="PTHR12215:SF10">
    <property type="entry name" value="L-AMINOADIPATE-SEMIALDEHYDE DEHYDROGENASE-PHOSPHOPANTETHEINYL TRANSFERASE"/>
    <property type="match status" value="1"/>
</dbReference>
<dbReference type="Proteomes" id="UP000554286">
    <property type="component" value="Unassembled WGS sequence"/>
</dbReference>
<comment type="similarity">
    <text evidence="1">Belongs to the P-Pant transferase superfamily. Gsp/Sfp/HetI/AcpT family.</text>
</comment>
<keyword evidence="6" id="KW-1185">Reference proteome</keyword>
<dbReference type="Pfam" id="PF01648">
    <property type="entry name" value="ACPS"/>
    <property type="match status" value="1"/>
</dbReference>
<dbReference type="SUPFAM" id="SSF56214">
    <property type="entry name" value="4'-phosphopantetheinyl transferase"/>
    <property type="match status" value="2"/>
</dbReference>
<keyword evidence="2 5" id="KW-0808">Transferase</keyword>
<evidence type="ECO:0000313" key="6">
    <source>
        <dbReference type="Proteomes" id="UP000554286"/>
    </source>
</evidence>
<dbReference type="PANTHER" id="PTHR12215">
    <property type="entry name" value="PHOSPHOPANTETHEINE TRANSFERASE"/>
    <property type="match status" value="1"/>
</dbReference>
<evidence type="ECO:0000313" key="5">
    <source>
        <dbReference type="EMBL" id="MBB4266717.1"/>
    </source>
</evidence>
<evidence type="ECO:0000256" key="1">
    <source>
        <dbReference type="ARBA" id="ARBA00010990"/>
    </source>
</evidence>